<keyword evidence="1" id="KW-0732">Signal</keyword>
<evidence type="ECO:0000313" key="3">
    <source>
        <dbReference type="Proteomes" id="UP001345013"/>
    </source>
</evidence>
<sequence>MVQAATFLSCAALAVAAPTELLRRTDSGFASGYKPTTTQYEATFDDLEPVAGGLISLQPVGPYDGLDYEGITKRVNGEVIAGVNPESSPNAGAYSARSQLLGGATPVITTNYAGSVTDTFDFQKFYFGCVVATAEAIASTPLSCTVKVQGYRASNEVAEQEFEFNPGLLQLTVDMVEASLNDDFKGVDTVTFTTDYSIPGAGATLLDSLSYKTYNAVVAQGDKAGKKSWSST</sequence>
<reference evidence="2 3" key="1">
    <citation type="submission" date="2023-08" db="EMBL/GenBank/DDBJ databases">
        <title>Black Yeasts Isolated from many extreme environments.</title>
        <authorList>
            <person name="Coleine C."/>
            <person name="Stajich J.E."/>
            <person name="Selbmann L."/>
        </authorList>
    </citation>
    <scope>NUCLEOTIDE SEQUENCE [LARGE SCALE GENOMIC DNA]</scope>
    <source>
        <strain evidence="2 3">CCFEE 5885</strain>
    </source>
</reference>
<protein>
    <submittedName>
        <fullName evidence="2">Uncharacterized protein</fullName>
    </submittedName>
</protein>
<gene>
    <name evidence="2" type="ORF">LTR24_007218</name>
</gene>
<dbReference type="EMBL" id="JAVRRG010000105">
    <property type="protein sequence ID" value="KAK5085082.1"/>
    <property type="molecule type" value="Genomic_DNA"/>
</dbReference>
<accession>A0ABR0K3J7</accession>
<feature type="chain" id="PRO_5046854631" evidence="1">
    <location>
        <begin position="17"/>
        <end position="232"/>
    </location>
</feature>
<proteinExistence type="predicted"/>
<evidence type="ECO:0000256" key="1">
    <source>
        <dbReference type="SAM" id="SignalP"/>
    </source>
</evidence>
<keyword evidence="3" id="KW-1185">Reference proteome</keyword>
<feature type="signal peptide" evidence="1">
    <location>
        <begin position="1"/>
        <end position="16"/>
    </location>
</feature>
<dbReference type="Proteomes" id="UP001345013">
    <property type="component" value="Unassembled WGS sequence"/>
</dbReference>
<name>A0ABR0K3J7_9EURO</name>
<evidence type="ECO:0000313" key="2">
    <source>
        <dbReference type="EMBL" id="KAK5085082.1"/>
    </source>
</evidence>
<organism evidence="2 3">
    <name type="scientific">Lithohypha guttulata</name>
    <dbReference type="NCBI Taxonomy" id="1690604"/>
    <lineage>
        <taxon>Eukaryota</taxon>
        <taxon>Fungi</taxon>
        <taxon>Dikarya</taxon>
        <taxon>Ascomycota</taxon>
        <taxon>Pezizomycotina</taxon>
        <taxon>Eurotiomycetes</taxon>
        <taxon>Chaetothyriomycetidae</taxon>
        <taxon>Chaetothyriales</taxon>
        <taxon>Trichomeriaceae</taxon>
        <taxon>Lithohypha</taxon>
    </lineage>
</organism>
<comment type="caution">
    <text evidence="2">The sequence shown here is derived from an EMBL/GenBank/DDBJ whole genome shotgun (WGS) entry which is preliminary data.</text>
</comment>